<dbReference type="Pfam" id="PF01551">
    <property type="entry name" value="Peptidase_M23"/>
    <property type="match status" value="1"/>
</dbReference>
<dbReference type="Proteomes" id="UP000501316">
    <property type="component" value="Chromosome"/>
</dbReference>
<protein>
    <submittedName>
        <fullName evidence="7">Peptidoglycan DD-metalloendopeptidase family protein</fullName>
    </submittedName>
</protein>
<keyword evidence="2" id="KW-0175">Coiled coil</keyword>
<evidence type="ECO:0000256" key="4">
    <source>
        <dbReference type="SAM" id="SignalP"/>
    </source>
</evidence>
<dbReference type="PANTHER" id="PTHR21666">
    <property type="entry name" value="PEPTIDASE-RELATED"/>
    <property type="match status" value="1"/>
</dbReference>
<dbReference type="InterPro" id="IPR057309">
    <property type="entry name" value="PcsB_CC"/>
</dbReference>
<feature type="domain" description="Peptidoglycan hydrolase PcsB coiled-coil" evidence="6">
    <location>
        <begin position="109"/>
        <end position="181"/>
    </location>
</feature>
<dbReference type="Proteomes" id="UP000509623">
    <property type="component" value="Chromosome"/>
</dbReference>
<dbReference type="InterPro" id="IPR050570">
    <property type="entry name" value="Cell_wall_metabolism_enzyme"/>
</dbReference>
<feature type="signal peptide" evidence="4">
    <location>
        <begin position="1"/>
        <end position="35"/>
    </location>
</feature>
<organism evidence="7 9">
    <name type="scientific">Caproicibacterium lactatifermentans</name>
    <dbReference type="NCBI Taxonomy" id="2666138"/>
    <lineage>
        <taxon>Bacteria</taxon>
        <taxon>Bacillati</taxon>
        <taxon>Bacillota</taxon>
        <taxon>Clostridia</taxon>
        <taxon>Eubacteriales</taxon>
        <taxon>Oscillospiraceae</taxon>
        <taxon>Caproicibacterium</taxon>
    </lineage>
</organism>
<evidence type="ECO:0000259" key="6">
    <source>
        <dbReference type="Pfam" id="PF24568"/>
    </source>
</evidence>
<feature type="compositionally biased region" description="Low complexity" evidence="3">
    <location>
        <begin position="273"/>
        <end position="287"/>
    </location>
</feature>
<feature type="domain" description="M23ase beta-sheet core" evidence="5">
    <location>
        <begin position="350"/>
        <end position="447"/>
    </location>
</feature>
<keyword evidence="1 4" id="KW-0732">Signal</keyword>
<reference evidence="9 10" key="1">
    <citation type="submission" date="2019-11" db="EMBL/GenBank/DDBJ databases">
        <authorList>
            <person name="Ren C."/>
            <person name="Wang H."/>
            <person name="Xu Y."/>
        </authorList>
    </citation>
    <scope>NUCLEOTIDE SEQUENCE [LARGE SCALE GENOMIC DNA]</scope>
    <source>
        <strain evidence="10">JNU-WLY1368</strain>
        <strain evidence="7 9">LBM 19010</strain>
    </source>
</reference>
<reference evidence="8" key="3">
    <citation type="journal article" date="2022" name="Int. J. Syst. Evol. Microbiol.">
        <title>Caproicibacterium lactatifermentans sp. nov., isolated from pit clay used for the production of Chinese strong aroma-type liquor.</title>
        <authorList>
            <person name="Wang H."/>
            <person name="Gu Y."/>
            <person name="Zhao D."/>
            <person name="Qiao Z."/>
            <person name="Zheng J."/>
            <person name="Gao J."/>
            <person name="Ren C."/>
            <person name="Xu Y."/>
        </authorList>
    </citation>
    <scope>NUCLEOTIDE SEQUENCE</scope>
    <source>
        <strain evidence="8">JNU-WLY1368</strain>
    </source>
</reference>
<dbReference type="AlphaFoldDB" id="A0A859DSG3"/>
<evidence type="ECO:0000259" key="5">
    <source>
        <dbReference type="Pfam" id="PF01551"/>
    </source>
</evidence>
<feature type="compositionally biased region" description="Low complexity" evidence="3">
    <location>
        <begin position="297"/>
        <end position="322"/>
    </location>
</feature>
<evidence type="ECO:0000313" key="8">
    <source>
        <dbReference type="EMBL" id="QKO30114.1"/>
    </source>
</evidence>
<evidence type="ECO:0000256" key="1">
    <source>
        <dbReference type="ARBA" id="ARBA00022729"/>
    </source>
</evidence>
<feature type="coiled-coil region" evidence="2">
    <location>
        <begin position="169"/>
        <end position="213"/>
    </location>
</feature>
<reference evidence="8" key="2">
    <citation type="journal article" date="2021" name="Appl. Environ. Microbiol.">
        <title>Adaptability of a Caproate-Producing Bacterium Contributes to Its Dominance in an Anaerobic Fermentation System.</title>
        <authorList>
            <person name="Wang H."/>
            <person name="Gu Y."/>
            <person name="Zhou W."/>
            <person name="Zhao D."/>
            <person name="Qiao Z."/>
            <person name="Zheng J."/>
            <person name="Gao J."/>
            <person name="Chen X."/>
            <person name="Ren C."/>
            <person name="Xu Y."/>
        </authorList>
    </citation>
    <scope>NUCLEOTIDE SEQUENCE</scope>
    <source>
        <strain evidence="8">JNU-WLY1368</strain>
    </source>
</reference>
<dbReference type="KEGG" id="clf:GJQ69_09095"/>
<feature type="coiled-coil region" evidence="2">
    <location>
        <begin position="74"/>
        <end position="115"/>
    </location>
</feature>
<evidence type="ECO:0000256" key="2">
    <source>
        <dbReference type="SAM" id="Coils"/>
    </source>
</evidence>
<dbReference type="Gene3D" id="2.70.70.10">
    <property type="entry name" value="Glucose Permease (Domain IIA)"/>
    <property type="match status" value="1"/>
</dbReference>
<dbReference type="InterPro" id="IPR016047">
    <property type="entry name" value="M23ase_b-sheet_dom"/>
</dbReference>
<accession>A0A859DSG3</accession>
<evidence type="ECO:0000313" key="7">
    <source>
        <dbReference type="EMBL" id="QKN24614.1"/>
    </source>
</evidence>
<dbReference type="RefSeq" id="WP_086036676.1">
    <property type="nucleotide sequence ID" value="NZ_CP046051.1"/>
</dbReference>
<dbReference type="EMBL" id="CP046051">
    <property type="protein sequence ID" value="QKN24614.1"/>
    <property type="molecule type" value="Genomic_DNA"/>
</dbReference>
<dbReference type="Gene3D" id="6.10.250.3150">
    <property type="match status" value="1"/>
</dbReference>
<feature type="chain" id="PRO_5043635829" evidence="4">
    <location>
        <begin position="36"/>
        <end position="451"/>
    </location>
</feature>
<dbReference type="CDD" id="cd12797">
    <property type="entry name" value="M23_peptidase"/>
    <property type="match status" value="1"/>
</dbReference>
<sequence>MAGKNKRTKRILGGIVSLCLSAALVLSPAVVTVYAADDIDTLKQKQAAYAQQKQANDTKLSQLRQDKSKKEEYKQTLQVQITTLQNQIDTYNTQISELDNNILQAQNEIADKQTSITADTKKLKNRLCALYMSGGASNLEILLSASSVADLSDKAEALQMVTSHDTALIDTLKSEMAAVSKQKKQIEKNREEVANAKTALDEKQSELSSLVSEAQSVINGMSSQESSLQAASDALAKEEGAASAAVDQWYAAYQASQKKKQIEAAQEKAAQQKAVVQKSSESNASSTKKSRSEKSSDNSSDDTNSYSSHSQDSGASASGSGSMTWPVPSCTSITSPFGHRSSPGGIGSTYHKGVDISGGGIYGAPIVAADSGTIVQAGDNGWGYGNLVIIDHGNGIMTYYGHMSSVAVGSGQTVAKGQVIGYVGSTGHSTGPHCHFEVRVNGTAVDPMGYV</sequence>
<dbReference type="InterPro" id="IPR011055">
    <property type="entry name" value="Dup_hybrid_motif"/>
</dbReference>
<dbReference type="GO" id="GO:0004222">
    <property type="term" value="F:metalloendopeptidase activity"/>
    <property type="evidence" value="ECO:0007669"/>
    <property type="project" value="TreeGrafter"/>
</dbReference>
<dbReference type="Pfam" id="PF24568">
    <property type="entry name" value="CC_PcsB"/>
    <property type="match status" value="1"/>
</dbReference>
<feature type="region of interest" description="Disordered" evidence="3">
    <location>
        <begin position="273"/>
        <end position="324"/>
    </location>
</feature>
<proteinExistence type="predicted"/>
<gene>
    <name evidence="7" type="ORF">GJQ69_09095</name>
    <name evidence="8" type="ORF">GKP14_03250</name>
</gene>
<dbReference type="EMBL" id="CP046161">
    <property type="protein sequence ID" value="QKO30114.1"/>
    <property type="molecule type" value="Genomic_DNA"/>
</dbReference>
<dbReference type="PANTHER" id="PTHR21666:SF270">
    <property type="entry name" value="MUREIN HYDROLASE ACTIVATOR ENVC"/>
    <property type="match status" value="1"/>
</dbReference>
<name>A0A859DSG3_9FIRM</name>
<keyword evidence="10" id="KW-1185">Reference proteome</keyword>
<evidence type="ECO:0000313" key="9">
    <source>
        <dbReference type="Proteomes" id="UP000501316"/>
    </source>
</evidence>
<evidence type="ECO:0000256" key="3">
    <source>
        <dbReference type="SAM" id="MobiDB-lite"/>
    </source>
</evidence>
<dbReference type="SUPFAM" id="SSF51261">
    <property type="entry name" value="Duplicated hybrid motif"/>
    <property type="match status" value="1"/>
</dbReference>
<evidence type="ECO:0000313" key="10">
    <source>
        <dbReference type="Proteomes" id="UP000509623"/>
    </source>
</evidence>